<keyword evidence="3" id="KW-1185">Reference proteome</keyword>
<comment type="caution">
    <text evidence="2">The sequence shown here is derived from an EMBL/GenBank/DDBJ whole genome shotgun (WGS) entry which is preliminary data.</text>
</comment>
<protein>
    <submittedName>
        <fullName evidence="2">Mannosyl-glycoprotein endo-beta-N-acetylglucosamidase</fullName>
    </submittedName>
</protein>
<proteinExistence type="predicted"/>
<feature type="domain" description="Mannosyl-glycoprotein endo-beta-N-acetylglucosamidase-like" evidence="1">
    <location>
        <begin position="121"/>
        <end position="254"/>
    </location>
</feature>
<dbReference type="GO" id="GO:0004040">
    <property type="term" value="F:amidase activity"/>
    <property type="evidence" value="ECO:0007669"/>
    <property type="project" value="InterPro"/>
</dbReference>
<dbReference type="AlphaFoldDB" id="A0A136A6P7"/>
<accession>A0A136A6P7</accession>
<dbReference type="Gene3D" id="1.10.530.10">
    <property type="match status" value="1"/>
</dbReference>
<dbReference type="STRING" id="1799789.AX660_05365"/>
<evidence type="ECO:0000313" key="3">
    <source>
        <dbReference type="Proteomes" id="UP000070299"/>
    </source>
</evidence>
<dbReference type="Proteomes" id="UP000070299">
    <property type="component" value="Unassembled WGS sequence"/>
</dbReference>
<dbReference type="PANTHER" id="PTHR40572">
    <property type="entry name" value="PROTEIN BAX"/>
    <property type="match status" value="1"/>
</dbReference>
<dbReference type="Pfam" id="PF01832">
    <property type="entry name" value="Glucosaminidase"/>
    <property type="match status" value="1"/>
</dbReference>
<organism evidence="2 3">
    <name type="scientific">Paraglaciecola hydrolytica</name>
    <dbReference type="NCBI Taxonomy" id="1799789"/>
    <lineage>
        <taxon>Bacteria</taxon>
        <taxon>Pseudomonadati</taxon>
        <taxon>Pseudomonadota</taxon>
        <taxon>Gammaproteobacteria</taxon>
        <taxon>Alteromonadales</taxon>
        <taxon>Alteromonadaceae</taxon>
        <taxon>Paraglaciecola</taxon>
    </lineage>
</organism>
<dbReference type="InterPro" id="IPR002901">
    <property type="entry name" value="MGlyc_endo_b_GlcNAc-like_dom"/>
</dbReference>
<reference evidence="3" key="1">
    <citation type="submission" date="2016-02" db="EMBL/GenBank/DDBJ databases">
        <authorList>
            <person name="Schultz-Johansen M."/>
            <person name="Glaring M.A."/>
            <person name="Bech P.K."/>
            <person name="Stougaard P."/>
        </authorList>
    </citation>
    <scope>NUCLEOTIDE SEQUENCE [LARGE SCALE GENOMIC DNA]</scope>
    <source>
        <strain evidence="3">S66</strain>
    </source>
</reference>
<dbReference type="InterPro" id="IPR053195">
    <property type="entry name" value="Bax-like"/>
</dbReference>
<dbReference type="EMBL" id="LSNE01000002">
    <property type="protein sequence ID" value="KXI30891.1"/>
    <property type="molecule type" value="Genomic_DNA"/>
</dbReference>
<gene>
    <name evidence="2" type="ORF">AX660_05365</name>
</gene>
<evidence type="ECO:0000259" key="1">
    <source>
        <dbReference type="SMART" id="SM00047"/>
    </source>
</evidence>
<name>A0A136A6P7_9ALTE</name>
<sequence>MRFSLLVLLGFIAAFVLLTLKFEQSTIDDDEQTDDIISLEHMDIPPLEYASKVVPSFGEIADITEKKKKFFAYLLPEIRRQNSIVLREREIVLALSSQYSQTPVLTPKHRDILDRLAKKYQLVDEESTHALLRELTRRVDIIPPALILVQAANESAWGTSRFAQDGYNFFGLWCFRKGCGFVPNERNDDEVHEVAKFRNLSHAVNTYIRNLNRHYAYADLRDIRANLRAKNRPITAEALAQGLQSYSIRGQEYIDEILSMIRVNRKHMNLNA</sequence>
<dbReference type="SMART" id="SM00047">
    <property type="entry name" value="LYZ2"/>
    <property type="match status" value="1"/>
</dbReference>
<evidence type="ECO:0000313" key="2">
    <source>
        <dbReference type="EMBL" id="KXI30891.1"/>
    </source>
</evidence>
<dbReference type="PANTHER" id="PTHR40572:SF1">
    <property type="entry name" value="PROTEIN BAX"/>
    <property type="match status" value="1"/>
</dbReference>